<dbReference type="AlphaFoldDB" id="A0A8S1HCU9"/>
<evidence type="ECO:0000313" key="3">
    <source>
        <dbReference type="Proteomes" id="UP000835052"/>
    </source>
</evidence>
<evidence type="ECO:0000313" key="2">
    <source>
        <dbReference type="EMBL" id="CAD6191120.1"/>
    </source>
</evidence>
<dbReference type="Proteomes" id="UP000835052">
    <property type="component" value="Unassembled WGS sequence"/>
</dbReference>
<feature type="transmembrane region" description="Helical" evidence="1">
    <location>
        <begin position="37"/>
        <end position="55"/>
    </location>
</feature>
<comment type="caution">
    <text evidence="2">The sequence shown here is derived from an EMBL/GenBank/DDBJ whole genome shotgun (WGS) entry which is preliminary data.</text>
</comment>
<accession>A0A8S1HCU9</accession>
<proteinExistence type="predicted"/>
<keyword evidence="1" id="KW-0472">Membrane</keyword>
<gene>
    <name evidence="2" type="ORF">CAUJ_LOCUS7039</name>
</gene>
<keyword evidence="1" id="KW-0812">Transmembrane</keyword>
<protein>
    <recommendedName>
        <fullName evidence="4">Transmembrane protein</fullName>
    </recommendedName>
</protein>
<dbReference type="EMBL" id="CAJGYM010000019">
    <property type="protein sequence ID" value="CAD6191120.1"/>
    <property type="molecule type" value="Genomic_DNA"/>
</dbReference>
<sequence>MDPPAWAHELIETIQKLSISHDEALQTIEHQRERARWTNIVLFFLIFGIVFLLELHNGEEVHRQAEQNDEDRLGVNDEL</sequence>
<organism evidence="2 3">
    <name type="scientific">Caenorhabditis auriculariae</name>
    <dbReference type="NCBI Taxonomy" id="2777116"/>
    <lineage>
        <taxon>Eukaryota</taxon>
        <taxon>Metazoa</taxon>
        <taxon>Ecdysozoa</taxon>
        <taxon>Nematoda</taxon>
        <taxon>Chromadorea</taxon>
        <taxon>Rhabditida</taxon>
        <taxon>Rhabditina</taxon>
        <taxon>Rhabditomorpha</taxon>
        <taxon>Rhabditoidea</taxon>
        <taxon>Rhabditidae</taxon>
        <taxon>Peloderinae</taxon>
        <taxon>Caenorhabditis</taxon>
    </lineage>
</organism>
<evidence type="ECO:0000256" key="1">
    <source>
        <dbReference type="SAM" id="Phobius"/>
    </source>
</evidence>
<keyword evidence="1" id="KW-1133">Transmembrane helix</keyword>
<keyword evidence="3" id="KW-1185">Reference proteome</keyword>
<evidence type="ECO:0008006" key="4">
    <source>
        <dbReference type="Google" id="ProtNLM"/>
    </source>
</evidence>
<name>A0A8S1HCU9_9PELO</name>
<reference evidence="2" key="1">
    <citation type="submission" date="2020-10" db="EMBL/GenBank/DDBJ databases">
        <authorList>
            <person name="Kikuchi T."/>
        </authorList>
    </citation>
    <scope>NUCLEOTIDE SEQUENCE</scope>
    <source>
        <strain evidence="2">NKZ352</strain>
    </source>
</reference>